<gene>
    <name evidence="1" type="ORF">PLEPLA_LOCUS29833</name>
</gene>
<sequence>MELAITRKKEALNWPNVSLTPFANSCIALGSPALTDSAGGRRGRQHASWDSMEGRGVWVYGRAGCHRAHLCVRSTVCPVRAGGPRLLSLKGFTYLERVLQRWKVAQRAP</sequence>
<evidence type="ECO:0000313" key="1">
    <source>
        <dbReference type="EMBL" id="CAB1442136.1"/>
    </source>
</evidence>
<keyword evidence="2" id="KW-1185">Reference proteome</keyword>
<dbReference type="AlphaFoldDB" id="A0A9N7V3E6"/>
<reference evidence="1" key="1">
    <citation type="submission" date="2020-03" db="EMBL/GenBank/DDBJ databases">
        <authorList>
            <person name="Weist P."/>
        </authorList>
    </citation>
    <scope>NUCLEOTIDE SEQUENCE</scope>
</reference>
<protein>
    <submittedName>
        <fullName evidence="1">Uncharacterized protein</fullName>
    </submittedName>
</protein>
<dbReference type="EMBL" id="CADEAL010002780">
    <property type="protein sequence ID" value="CAB1442136.1"/>
    <property type="molecule type" value="Genomic_DNA"/>
</dbReference>
<name>A0A9N7V3E6_PLEPL</name>
<proteinExistence type="predicted"/>
<dbReference type="Proteomes" id="UP001153269">
    <property type="component" value="Unassembled WGS sequence"/>
</dbReference>
<comment type="caution">
    <text evidence="1">The sequence shown here is derived from an EMBL/GenBank/DDBJ whole genome shotgun (WGS) entry which is preliminary data.</text>
</comment>
<organism evidence="1 2">
    <name type="scientific">Pleuronectes platessa</name>
    <name type="common">European plaice</name>
    <dbReference type="NCBI Taxonomy" id="8262"/>
    <lineage>
        <taxon>Eukaryota</taxon>
        <taxon>Metazoa</taxon>
        <taxon>Chordata</taxon>
        <taxon>Craniata</taxon>
        <taxon>Vertebrata</taxon>
        <taxon>Euteleostomi</taxon>
        <taxon>Actinopterygii</taxon>
        <taxon>Neopterygii</taxon>
        <taxon>Teleostei</taxon>
        <taxon>Neoteleostei</taxon>
        <taxon>Acanthomorphata</taxon>
        <taxon>Carangaria</taxon>
        <taxon>Pleuronectiformes</taxon>
        <taxon>Pleuronectoidei</taxon>
        <taxon>Pleuronectidae</taxon>
        <taxon>Pleuronectes</taxon>
    </lineage>
</organism>
<evidence type="ECO:0000313" key="2">
    <source>
        <dbReference type="Proteomes" id="UP001153269"/>
    </source>
</evidence>
<accession>A0A9N7V3E6</accession>